<dbReference type="EMBL" id="AASEPP010000134">
    <property type="protein sequence ID" value="EFC2249651.1"/>
    <property type="molecule type" value="Genomic_DNA"/>
</dbReference>
<dbReference type="Proteomes" id="UP000531916">
    <property type="component" value="Unassembled WGS sequence"/>
</dbReference>
<name>A0A8S7IKB9_ECOLX</name>
<dbReference type="AlphaFoldDB" id="A0A8S7IKB9"/>
<reference evidence="1 2" key="1">
    <citation type="submission" date="2019-04" db="EMBL/GenBank/DDBJ databases">
        <authorList>
            <consortium name="NARMS: The National Antimicrobial Resistance Monitoring System"/>
        </authorList>
    </citation>
    <scope>NUCLEOTIDE SEQUENCE [LARGE SCALE GENOMIC DNA]</scope>
    <source>
        <strain evidence="1 2">FSIS11919500</strain>
    </source>
</reference>
<dbReference type="PROSITE" id="PS51257">
    <property type="entry name" value="PROKAR_LIPOPROTEIN"/>
    <property type="match status" value="1"/>
</dbReference>
<dbReference type="GO" id="GO:0007155">
    <property type="term" value="P:cell adhesion"/>
    <property type="evidence" value="ECO:0007669"/>
    <property type="project" value="InterPro"/>
</dbReference>
<organism evidence="1 2">
    <name type="scientific">Escherichia coli</name>
    <dbReference type="NCBI Taxonomy" id="562"/>
    <lineage>
        <taxon>Bacteria</taxon>
        <taxon>Pseudomonadati</taxon>
        <taxon>Pseudomonadota</taxon>
        <taxon>Gammaproteobacteria</taxon>
        <taxon>Enterobacterales</taxon>
        <taxon>Enterobacteriaceae</taxon>
        <taxon>Escherichia</taxon>
    </lineage>
</organism>
<proteinExistence type="predicted"/>
<accession>A0A8S7IKB9</accession>
<dbReference type="Gene3D" id="2.60.40.1090">
    <property type="entry name" value="Fimbrial-type adhesion domain"/>
    <property type="match status" value="1"/>
</dbReference>
<evidence type="ECO:0000313" key="2">
    <source>
        <dbReference type="Proteomes" id="UP000531916"/>
    </source>
</evidence>
<protein>
    <recommendedName>
        <fullName evidence="3">PixG protein</fullName>
    </recommendedName>
</protein>
<dbReference type="InterPro" id="IPR036937">
    <property type="entry name" value="Adhesion_dom_fimbrial_sf"/>
</dbReference>
<sequence>MWCEKIIYLFVFISGCSFAYEPCRDMQILWQLDGNNVTIPDVTISSGNTASYFDIVLPGLAPRTSAVVSWVQRHNVPVSSPVKILSGKGSKSQATWIAMPVDSNNIRLGNGLKGSIQIISGGYNKRGIYNGYQTYVGVYDNYDWYDRPFPEGEIVPGYRYPLVYNNFQSTKLRVTIERGSALAGIYDLNIPLKIGSEEWYKGEKYCSDGGSVESAVVNMENRYAPVRVNVLASCNIAGNKDISINHNAITSAQARDGHFAKAGLVINCSSPTRVDITIKGSNLISGEGGNVTRCGDNGKCTLTVDGAKEFSGVISGSRTFDITSQYRVIDTNRIDAGSFSGSAIATVLMQ</sequence>
<evidence type="ECO:0008006" key="3">
    <source>
        <dbReference type="Google" id="ProtNLM"/>
    </source>
</evidence>
<dbReference type="GO" id="GO:0009289">
    <property type="term" value="C:pilus"/>
    <property type="evidence" value="ECO:0007669"/>
    <property type="project" value="InterPro"/>
</dbReference>
<comment type="caution">
    <text evidence="1">The sequence shown here is derived from an EMBL/GenBank/DDBJ whole genome shotgun (WGS) entry which is preliminary data.</text>
</comment>
<evidence type="ECO:0000313" key="1">
    <source>
        <dbReference type="EMBL" id="EFC2249651.1"/>
    </source>
</evidence>
<gene>
    <name evidence="1" type="ORF">E5H86_28755</name>
</gene>